<organism evidence="3 4">
    <name type="scientific">Nocardiopsis lambiniae</name>
    <dbReference type="NCBI Taxonomy" id="3075539"/>
    <lineage>
        <taxon>Bacteria</taxon>
        <taxon>Bacillati</taxon>
        <taxon>Actinomycetota</taxon>
        <taxon>Actinomycetes</taxon>
        <taxon>Streptosporangiales</taxon>
        <taxon>Nocardiopsidaceae</taxon>
        <taxon>Nocardiopsis</taxon>
    </lineage>
</organism>
<dbReference type="Proteomes" id="UP001183390">
    <property type="component" value="Unassembled WGS sequence"/>
</dbReference>
<evidence type="ECO:0000313" key="3">
    <source>
        <dbReference type="EMBL" id="MDT0326876.1"/>
    </source>
</evidence>
<keyword evidence="2" id="KW-1133">Transmembrane helix</keyword>
<reference evidence="4" key="1">
    <citation type="submission" date="2023-07" db="EMBL/GenBank/DDBJ databases">
        <title>30 novel species of actinomycetes from the DSMZ collection.</title>
        <authorList>
            <person name="Nouioui I."/>
        </authorList>
    </citation>
    <scope>NUCLEOTIDE SEQUENCE [LARGE SCALE GENOMIC DNA]</scope>
    <source>
        <strain evidence="4">DSM 44743</strain>
    </source>
</reference>
<feature type="transmembrane region" description="Helical" evidence="2">
    <location>
        <begin position="6"/>
        <end position="32"/>
    </location>
</feature>
<proteinExistence type="predicted"/>
<comment type="caution">
    <text evidence="3">The sequence shown here is derived from an EMBL/GenBank/DDBJ whole genome shotgun (WGS) entry which is preliminary data.</text>
</comment>
<keyword evidence="2" id="KW-0812">Transmembrane</keyword>
<evidence type="ECO:0000256" key="1">
    <source>
        <dbReference type="SAM" id="MobiDB-lite"/>
    </source>
</evidence>
<dbReference type="RefSeq" id="WP_311509647.1">
    <property type="nucleotide sequence ID" value="NZ_JAVREP010000001.1"/>
</dbReference>
<protein>
    <recommendedName>
        <fullName evidence="5">Secreted protein</fullName>
    </recommendedName>
</protein>
<keyword evidence="2" id="KW-0472">Membrane</keyword>
<dbReference type="EMBL" id="JAVREP010000001">
    <property type="protein sequence ID" value="MDT0326876.1"/>
    <property type="molecule type" value="Genomic_DNA"/>
</dbReference>
<accession>A0ABU2M3I8</accession>
<evidence type="ECO:0000256" key="2">
    <source>
        <dbReference type="SAM" id="Phobius"/>
    </source>
</evidence>
<gene>
    <name evidence="3" type="ORF">RM479_00425</name>
</gene>
<evidence type="ECO:0008006" key="5">
    <source>
        <dbReference type="Google" id="ProtNLM"/>
    </source>
</evidence>
<keyword evidence="4" id="KW-1185">Reference proteome</keyword>
<name>A0ABU2M3I8_9ACTN</name>
<feature type="region of interest" description="Disordered" evidence="1">
    <location>
        <begin position="185"/>
        <end position="211"/>
    </location>
</feature>
<sequence length="211" mass="23216">MDTTILIIIGVVAIVVIGVGAVLIFGTSKIPLGNTTRLKKRFGAEYDHVVTAHGDDTKAAERELSARLDRNDKIRLRTLTDEERARHRDAWLAVQREFVENPERSVQDSRRVLTAAMTDLGYPVEPSGTDTQGFEHHLADLSVDHGDEVAAVHRAEGPGTDTDTTGTERLREVLMAHRNLLDAMLDGPSRPRRAGGLVPKARNGRESEVAR</sequence>
<evidence type="ECO:0000313" key="4">
    <source>
        <dbReference type="Proteomes" id="UP001183390"/>
    </source>
</evidence>